<reference evidence="1 2" key="1">
    <citation type="journal article" date="2019" name="Sci. Rep.">
        <title>A high-quality genome of Eragrostis curvula grass provides insights into Poaceae evolution and supports new strategies to enhance forage quality.</title>
        <authorList>
            <person name="Carballo J."/>
            <person name="Santos B.A.C.M."/>
            <person name="Zappacosta D."/>
            <person name="Garbus I."/>
            <person name="Selva J.P."/>
            <person name="Gallo C.A."/>
            <person name="Diaz A."/>
            <person name="Albertini E."/>
            <person name="Caccamo M."/>
            <person name="Echenique V."/>
        </authorList>
    </citation>
    <scope>NUCLEOTIDE SEQUENCE [LARGE SCALE GENOMIC DNA]</scope>
    <source>
        <strain evidence="2">cv. Victoria</strain>
        <tissue evidence="1">Leaf</tissue>
    </source>
</reference>
<feature type="non-terminal residue" evidence="1">
    <location>
        <position position="183"/>
    </location>
</feature>
<organism evidence="1 2">
    <name type="scientific">Eragrostis curvula</name>
    <name type="common">weeping love grass</name>
    <dbReference type="NCBI Taxonomy" id="38414"/>
    <lineage>
        <taxon>Eukaryota</taxon>
        <taxon>Viridiplantae</taxon>
        <taxon>Streptophyta</taxon>
        <taxon>Embryophyta</taxon>
        <taxon>Tracheophyta</taxon>
        <taxon>Spermatophyta</taxon>
        <taxon>Magnoliopsida</taxon>
        <taxon>Liliopsida</taxon>
        <taxon>Poales</taxon>
        <taxon>Poaceae</taxon>
        <taxon>PACMAD clade</taxon>
        <taxon>Chloridoideae</taxon>
        <taxon>Eragrostideae</taxon>
        <taxon>Eragrostidinae</taxon>
        <taxon>Eragrostis</taxon>
    </lineage>
</organism>
<keyword evidence="2" id="KW-1185">Reference proteome</keyword>
<comment type="caution">
    <text evidence="1">The sequence shown here is derived from an EMBL/GenBank/DDBJ whole genome shotgun (WGS) entry which is preliminary data.</text>
</comment>
<evidence type="ECO:0000313" key="1">
    <source>
        <dbReference type="EMBL" id="TVU40643.1"/>
    </source>
</evidence>
<dbReference type="AlphaFoldDB" id="A0A5J9VY70"/>
<dbReference type="Proteomes" id="UP000324897">
    <property type="component" value="Chromosome 4"/>
</dbReference>
<sequence length="183" mass="20456">MLPVNVEINYDFIGFVHGLGILFVGTNEGLFSVDVKSHQVRKICGGDCCDLGMDGVVPYMGFYTPDLHQYGLLPARTKSSKYLNLVEPDQFWEPGRQKPPNLSQIASQFSSSTKPSVAAGEDPPPQAWSHNYPSWWRISSKRPSLVNIVRRGNFISTFVPTASFQQPCADRVVWQALDSRHGR</sequence>
<evidence type="ECO:0000313" key="2">
    <source>
        <dbReference type="Proteomes" id="UP000324897"/>
    </source>
</evidence>
<gene>
    <name evidence="1" type="ORF">EJB05_14112</name>
</gene>
<proteinExistence type="predicted"/>
<dbReference type="EMBL" id="RWGY01000007">
    <property type="protein sequence ID" value="TVU40643.1"/>
    <property type="molecule type" value="Genomic_DNA"/>
</dbReference>
<dbReference type="Gramene" id="TVU40643">
    <property type="protein sequence ID" value="TVU40643"/>
    <property type="gene ID" value="EJB05_14112"/>
</dbReference>
<protein>
    <submittedName>
        <fullName evidence="1">Uncharacterized protein</fullName>
    </submittedName>
</protein>
<name>A0A5J9VY70_9POAL</name>
<dbReference type="OrthoDB" id="693066at2759"/>
<accession>A0A5J9VY70</accession>